<dbReference type="Pfam" id="PF06961">
    <property type="entry name" value="DUF1294"/>
    <property type="match status" value="1"/>
</dbReference>
<dbReference type="EMBL" id="JARXVQ010000001">
    <property type="protein sequence ID" value="MDH6181361.1"/>
    <property type="molecule type" value="Genomic_DNA"/>
</dbReference>
<name>A0ABT6KNK3_9MICO</name>
<evidence type="ECO:0000313" key="2">
    <source>
        <dbReference type="EMBL" id="MDH6181361.1"/>
    </source>
</evidence>
<feature type="transmembrane region" description="Helical" evidence="1">
    <location>
        <begin position="45"/>
        <end position="61"/>
    </location>
</feature>
<feature type="transmembrane region" description="Helical" evidence="1">
    <location>
        <begin position="111"/>
        <end position="137"/>
    </location>
</feature>
<evidence type="ECO:0000256" key="1">
    <source>
        <dbReference type="SAM" id="Phobius"/>
    </source>
</evidence>
<evidence type="ECO:0000313" key="3">
    <source>
        <dbReference type="Proteomes" id="UP001160142"/>
    </source>
</evidence>
<proteinExistence type="predicted"/>
<reference evidence="2 3" key="1">
    <citation type="submission" date="2023-04" db="EMBL/GenBank/DDBJ databases">
        <title>Genome Encyclopedia of Bacteria and Archaea VI: Functional Genomics of Type Strains.</title>
        <authorList>
            <person name="Whitman W."/>
        </authorList>
    </citation>
    <scope>NUCLEOTIDE SEQUENCE [LARGE SCALE GENOMIC DNA]</scope>
    <source>
        <strain evidence="2 3">SG_E_30_P1</strain>
    </source>
</reference>
<protein>
    <submittedName>
        <fullName evidence="2">Uncharacterized membrane protein YsdA (DUF1294 family)</fullName>
    </submittedName>
</protein>
<sequence length="142" mass="15582">MSSTKAPAMQRRKSRRSPSQYLPIAIFAGIYVAAVLVWNAPLWPALIYVAVSLITFLVYLVDKHAAQRYGQRVSENTLLLLGFLGGWPGAIVAQQTLRHKSIKQPFRGYHWFTVVANVAVFVFLVSPVGARVIAAFLPGGAS</sequence>
<comment type="caution">
    <text evidence="2">The sequence shown here is derived from an EMBL/GenBank/DDBJ whole genome shotgun (WGS) entry which is preliminary data.</text>
</comment>
<keyword evidence="1" id="KW-1133">Transmembrane helix</keyword>
<keyword evidence="3" id="KW-1185">Reference proteome</keyword>
<keyword evidence="1" id="KW-0472">Membrane</keyword>
<feature type="transmembrane region" description="Helical" evidence="1">
    <location>
        <begin position="21"/>
        <end position="39"/>
    </location>
</feature>
<dbReference type="RefSeq" id="WP_322133678.1">
    <property type="nucleotide sequence ID" value="NZ_CP085036.1"/>
</dbReference>
<dbReference type="Proteomes" id="UP001160142">
    <property type="component" value="Unassembled WGS sequence"/>
</dbReference>
<keyword evidence="1" id="KW-0812">Transmembrane</keyword>
<accession>A0ABT6KNK3</accession>
<gene>
    <name evidence="2" type="ORF">M2152_001543</name>
</gene>
<dbReference type="InterPro" id="IPR010718">
    <property type="entry name" value="DUF1294"/>
</dbReference>
<organism evidence="2 3">
    <name type="scientific">Antiquaquibacter oligotrophicus</name>
    <dbReference type="NCBI Taxonomy" id="2880260"/>
    <lineage>
        <taxon>Bacteria</taxon>
        <taxon>Bacillati</taxon>
        <taxon>Actinomycetota</taxon>
        <taxon>Actinomycetes</taxon>
        <taxon>Micrococcales</taxon>
        <taxon>Microbacteriaceae</taxon>
        <taxon>Antiquaquibacter</taxon>
    </lineage>
</organism>